<dbReference type="Pfam" id="PF13521">
    <property type="entry name" value="AAA_28"/>
    <property type="match status" value="1"/>
</dbReference>
<dbReference type="Proteomes" id="UP000598971">
    <property type="component" value="Unassembled WGS sequence"/>
</dbReference>
<dbReference type="InterPro" id="IPR027417">
    <property type="entry name" value="P-loop_NTPase"/>
</dbReference>
<name>A0A8J8FH68_9BACT</name>
<evidence type="ECO:0000259" key="1">
    <source>
        <dbReference type="Pfam" id="PF13521"/>
    </source>
</evidence>
<evidence type="ECO:0000313" key="2">
    <source>
        <dbReference type="EMBL" id="NNV56557.1"/>
    </source>
</evidence>
<evidence type="ECO:0000313" key="3">
    <source>
        <dbReference type="Proteomes" id="UP000598971"/>
    </source>
</evidence>
<dbReference type="EMBL" id="WHPF01000009">
    <property type="protein sequence ID" value="NNV56557.1"/>
    <property type="molecule type" value="Genomic_DNA"/>
</dbReference>
<dbReference type="PANTHER" id="PTHR37512:SF1">
    <property type="entry name" value="NADR_TTD14 AAA DOMAIN-CONTAINING PROTEIN"/>
    <property type="match status" value="1"/>
</dbReference>
<sequence length="178" mass="20829">MQVKKIVIIGPESTGKSTLSAQLAAQFNTLWCPEYAREYLTKYGTEYDFNDLLSIAQGQLELESEHTNSAHSNNQPLLFIDTDMYVMKVWCEYVFGKCHTQILDEIGQRKYDLYLLCNIDLPWVKDDLREYPNEGPRQELYHIYKDLLINQQTPWVDISGNYEERLQKAITAVEKYCL</sequence>
<dbReference type="RefSeq" id="WP_171608497.1">
    <property type="nucleotide sequence ID" value="NZ_WHPF01000009.1"/>
</dbReference>
<dbReference type="SUPFAM" id="SSF52540">
    <property type="entry name" value="P-loop containing nucleoside triphosphate hydrolases"/>
    <property type="match status" value="1"/>
</dbReference>
<proteinExistence type="predicted"/>
<organism evidence="2 3">
    <name type="scientific">Limnovirga soli</name>
    <dbReference type="NCBI Taxonomy" id="2656915"/>
    <lineage>
        <taxon>Bacteria</taxon>
        <taxon>Pseudomonadati</taxon>
        <taxon>Bacteroidota</taxon>
        <taxon>Chitinophagia</taxon>
        <taxon>Chitinophagales</taxon>
        <taxon>Chitinophagaceae</taxon>
        <taxon>Limnovirga</taxon>
    </lineage>
</organism>
<reference evidence="2" key="1">
    <citation type="submission" date="2019-10" db="EMBL/GenBank/DDBJ databases">
        <title>Draft genome sequence of Panacibacter sp. KCS-6.</title>
        <authorList>
            <person name="Yim K.J."/>
        </authorList>
    </citation>
    <scope>NUCLEOTIDE SEQUENCE</scope>
    <source>
        <strain evidence="2">KCS-6</strain>
    </source>
</reference>
<dbReference type="InterPro" id="IPR052735">
    <property type="entry name" value="NAD_biosynth-regulator"/>
</dbReference>
<keyword evidence="3" id="KW-1185">Reference proteome</keyword>
<dbReference type="Gene3D" id="3.40.50.300">
    <property type="entry name" value="P-loop containing nucleotide triphosphate hydrolases"/>
    <property type="match status" value="1"/>
</dbReference>
<dbReference type="InterPro" id="IPR038727">
    <property type="entry name" value="NadR/Ttd14_AAA_dom"/>
</dbReference>
<dbReference type="AlphaFoldDB" id="A0A8J8FH68"/>
<accession>A0A8J8FH68</accession>
<dbReference type="PANTHER" id="PTHR37512">
    <property type="entry name" value="TRIFUNCTIONAL NAD BIOSYNTHESIS/REGULATOR PROTEIN NADR"/>
    <property type="match status" value="1"/>
</dbReference>
<feature type="domain" description="NadR/Ttd14 AAA" evidence="1">
    <location>
        <begin position="5"/>
        <end position="165"/>
    </location>
</feature>
<protein>
    <submittedName>
        <fullName evidence="2">AAA family ATPase</fullName>
    </submittedName>
</protein>
<comment type="caution">
    <text evidence="2">The sequence shown here is derived from an EMBL/GenBank/DDBJ whole genome shotgun (WGS) entry which is preliminary data.</text>
</comment>
<gene>
    <name evidence="2" type="ORF">GD597_13880</name>
</gene>